<comment type="caution">
    <text evidence="11">The sequence shown here is derived from an EMBL/GenBank/DDBJ whole genome shotgun (WGS) entry which is preliminary data.</text>
</comment>
<evidence type="ECO:0000256" key="8">
    <source>
        <dbReference type="ARBA" id="ARBA00022989"/>
    </source>
</evidence>
<keyword evidence="12" id="KW-1185">Reference proteome</keyword>
<evidence type="ECO:0000256" key="4">
    <source>
        <dbReference type="ARBA" id="ARBA00017522"/>
    </source>
</evidence>
<evidence type="ECO:0000256" key="6">
    <source>
        <dbReference type="ARBA" id="ARBA00022475"/>
    </source>
</evidence>
<accession>A0ABT1T6T0</accession>
<evidence type="ECO:0000256" key="9">
    <source>
        <dbReference type="ARBA" id="ARBA00023136"/>
    </source>
</evidence>
<keyword evidence="7 10" id="KW-0812">Transmembrane</keyword>
<protein>
    <recommendedName>
        <fullName evidence="4">Nicotinamide riboside transporter PnuC</fullName>
    </recommendedName>
</protein>
<evidence type="ECO:0000256" key="3">
    <source>
        <dbReference type="ARBA" id="ARBA00006669"/>
    </source>
</evidence>
<evidence type="ECO:0000256" key="2">
    <source>
        <dbReference type="ARBA" id="ARBA00004651"/>
    </source>
</evidence>
<evidence type="ECO:0000256" key="7">
    <source>
        <dbReference type="ARBA" id="ARBA00022692"/>
    </source>
</evidence>
<name>A0ABT1T6T0_9SPHI</name>
<evidence type="ECO:0000256" key="1">
    <source>
        <dbReference type="ARBA" id="ARBA00002672"/>
    </source>
</evidence>
<dbReference type="PANTHER" id="PTHR36122">
    <property type="entry name" value="NICOTINAMIDE RIBOSIDE TRANSPORTER PNUC"/>
    <property type="match status" value="1"/>
</dbReference>
<feature type="transmembrane region" description="Helical" evidence="10">
    <location>
        <begin position="173"/>
        <end position="192"/>
    </location>
</feature>
<proteinExistence type="inferred from homology"/>
<sequence>MQNWIDLFIEQVKATTWLEWTAVLLGVTEVLLAKANKVWLYPTGIAGTLISIYLLLNVALYAECLLSCYYVVMSFYGWYHWVKKRNEPPVKVSYANRQEWIVTLLIVFAGWGILYLLLINFTQSTVPVWDSWVSSTAWAGMWLLARRKIENWVLLNVSNLFAVPLLFHKNLALFALLTAFLFVVAIFGYLDWRKIIKEERLKEEQLLLNVEVA</sequence>
<dbReference type="EMBL" id="JANHOH010000007">
    <property type="protein sequence ID" value="MCQ6960348.1"/>
    <property type="molecule type" value="Genomic_DNA"/>
</dbReference>
<evidence type="ECO:0000256" key="10">
    <source>
        <dbReference type="SAM" id="Phobius"/>
    </source>
</evidence>
<comment type="similarity">
    <text evidence="3">Belongs to the nicotinamide ribonucleoside (NR) uptake permease (TC 4.B.1) family.</text>
</comment>
<keyword evidence="9 10" id="KW-0472">Membrane</keyword>
<feature type="transmembrane region" description="Helical" evidence="10">
    <location>
        <begin position="60"/>
        <end position="79"/>
    </location>
</feature>
<dbReference type="Proteomes" id="UP001204376">
    <property type="component" value="Unassembled WGS sequence"/>
</dbReference>
<evidence type="ECO:0000256" key="5">
    <source>
        <dbReference type="ARBA" id="ARBA00022448"/>
    </source>
</evidence>
<evidence type="ECO:0000313" key="12">
    <source>
        <dbReference type="Proteomes" id="UP001204376"/>
    </source>
</evidence>
<dbReference type="InterPro" id="IPR006419">
    <property type="entry name" value="NMN_transpt_PnuC"/>
</dbReference>
<comment type="function">
    <text evidence="1">Required for nicotinamide riboside transport across the inner membrane.</text>
</comment>
<evidence type="ECO:0000313" key="11">
    <source>
        <dbReference type="EMBL" id="MCQ6960348.1"/>
    </source>
</evidence>
<gene>
    <name evidence="11" type="primary">pnuC</name>
    <name evidence="11" type="ORF">NPE20_20375</name>
</gene>
<keyword evidence="5" id="KW-0813">Transport</keyword>
<keyword evidence="8 10" id="KW-1133">Transmembrane helix</keyword>
<organism evidence="11 12">
    <name type="scientific">Mucilaginibacter aquariorum</name>
    <dbReference type="NCBI Taxonomy" id="2967225"/>
    <lineage>
        <taxon>Bacteria</taxon>
        <taxon>Pseudomonadati</taxon>
        <taxon>Bacteroidota</taxon>
        <taxon>Sphingobacteriia</taxon>
        <taxon>Sphingobacteriales</taxon>
        <taxon>Sphingobacteriaceae</taxon>
        <taxon>Mucilaginibacter</taxon>
    </lineage>
</organism>
<feature type="transmembrane region" description="Helical" evidence="10">
    <location>
        <begin position="100"/>
        <end position="121"/>
    </location>
</feature>
<comment type="subcellular location">
    <subcellularLocation>
        <location evidence="2">Cell membrane</location>
        <topology evidence="2">Multi-pass membrane protein</topology>
    </subcellularLocation>
</comment>
<reference evidence="11 12" key="1">
    <citation type="submission" date="2022-07" db="EMBL/GenBank/DDBJ databases">
        <title>Mucilaginibacter sp. JC4.</title>
        <authorList>
            <person name="Le V."/>
            <person name="Ko S.-R."/>
            <person name="Ahn C.-Y."/>
            <person name="Oh H.-M."/>
        </authorList>
    </citation>
    <scope>NUCLEOTIDE SEQUENCE [LARGE SCALE GENOMIC DNA]</scope>
    <source>
        <strain evidence="11 12">JC4</strain>
    </source>
</reference>
<feature type="transmembrane region" description="Helical" evidence="10">
    <location>
        <begin position="38"/>
        <end position="54"/>
    </location>
</feature>
<dbReference type="Pfam" id="PF04973">
    <property type="entry name" value="NMN_transporter"/>
    <property type="match status" value="1"/>
</dbReference>
<dbReference type="RefSeq" id="WP_256540531.1">
    <property type="nucleotide sequence ID" value="NZ_JANHOH010000007.1"/>
</dbReference>
<keyword evidence="6" id="KW-1003">Cell membrane</keyword>
<dbReference type="NCBIfam" id="TIGR01528">
    <property type="entry name" value="NMN_trans_PnuC"/>
    <property type="match status" value="1"/>
</dbReference>
<dbReference type="PANTHER" id="PTHR36122:SF2">
    <property type="entry name" value="NICOTINAMIDE RIBOSIDE TRANSPORTER PNUC"/>
    <property type="match status" value="1"/>
</dbReference>